<dbReference type="PRINTS" id="PR01543">
    <property type="entry name" value="ANATRNSFRASE"/>
</dbReference>
<organism evidence="3 4">
    <name type="scientific">Noviherbaspirillum aridicola</name>
    <dbReference type="NCBI Taxonomy" id="2849687"/>
    <lineage>
        <taxon>Bacteria</taxon>
        <taxon>Pseudomonadati</taxon>
        <taxon>Pseudomonadota</taxon>
        <taxon>Betaproteobacteria</taxon>
        <taxon>Burkholderiales</taxon>
        <taxon>Oxalobacteraceae</taxon>
        <taxon>Noviherbaspirillum</taxon>
    </lineage>
</organism>
<gene>
    <name evidence="3" type="primary">nhoA</name>
    <name evidence="3" type="ORF">NCCP691_01780</name>
</gene>
<dbReference type="PANTHER" id="PTHR11786:SF0">
    <property type="entry name" value="ARYLAMINE N-ACETYLTRANSFERASE 4-RELATED"/>
    <property type="match status" value="1"/>
</dbReference>
<comment type="caution">
    <text evidence="3">The sequence shown here is derived from an EMBL/GenBank/DDBJ whole genome shotgun (WGS) entry which is preliminary data.</text>
</comment>
<dbReference type="PANTHER" id="PTHR11786">
    <property type="entry name" value="N-HYDROXYARYLAMINE O-ACETYLTRANSFERASE"/>
    <property type="match status" value="1"/>
</dbReference>
<dbReference type="InterPro" id="IPR038765">
    <property type="entry name" value="Papain-like_cys_pep_sf"/>
</dbReference>
<comment type="similarity">
    <text evidence="1 2">Belongs to the arylamine N-acetyltransferase family.</text>
</comment>
<dbReference type="Proteomes" id="UP000887222">
    <property type="component" value="Unassembled WGS sequence"/>
</dbReference>
<dbReference type="Gene3D" id="2.40.128.150">
    <property type="entry name" value="Cysteine proteinases"/>
    <property type="match status" value="1"/>
</dbReference>
<dbReference type="EMBL" id="BPMK01000001">
    <property type="protein sequence ID" value="GIZ50164.1"/>
    <property type="molecule type" value="Genomic_DNA"/>
</dbReference>
<evidence type="ECO:0000256" key="2">
    <source>
        <dbReference type="RuleBase" id="RU003452"/>
    </source>
</evidence>
<dbReference type="RefSeq" id="WP_220806349.1">
    <property type="nucleotide sequence ID" value="NZ_BPMK01000001.1"/>
</dbReference>
<protein>
    <submittedName>
        <fullName evidence="3">N-hydroxyarylamine O-acetyltransferase</fullName>
    </submittedName>
</protein>
<reference evidence="3 4" key="1">
    <citation type="journal article" date="2022" name="Int. J. Syst. Evol. Microbiol.">
        <title>Noviherbaspirillum aridicola sp. nov., isolated from an arid soil in Pakistan.</title>
        <authorList>
            <person name="Khan I.U."/>
            <person name="Saqib M."/>
            <person name="Amin A."/>
            <person name="Hussain F."/>
            <person name="Li L."/>
            <person name="Liu Y.H."/>
            <person name="Fang B.Z."/>
            <person name="Ahmed I."/>
            <person name="Li W.J."/>
        </authorList>
    </citation>
    <scope>NUCLEOTIDE SEQUENCE [LARGE SCALE GENOMIC DNA]</scope>
    <source>
        <strain evidence="3 4">NCCP-691</strain>
    </source>
</reference>
<keyword evidence="4" id="KW-1185">Reference proteome</keyword>
<dbReference type="Pfam" id="PF00797">
    <property type="entry name" value="Acetyltransf_2"/>
    <property type="match status" value="1"/>
</dbReference>
<evidence type="ECO:0000313" key="3">
    <source>
        <dbReference type="EMBL" id="GIZ50164.1"/>
    </source>
</evidence>
<sequence length="274" mass="30755">MSDLTAYFDLVGYRHQGRPDLAALRALHLRHTHSIPFENLSPLAGLPVKLDIPSILEKFSRQRGGYCYEHNLLFQHALDALGFNTTALLARVRMNVPADVVTPRSHMLLLVEADGEQWIADTGFGRMTLTSPIRLEPGAAQSTPHGRYRLIKDDEGYRLEAETAGSWEPLYAFDLRRCYPPDFEMSNWYVSTHPASHFVHDLVAVRTVAGGRHVIYNTRYSFYGLDAPPVSVQLQTVDEILDMLRSEFGIAAHEVAGIQDRLARLVSRVSSAGR</sequence>
<evidence type="ECO:0000313" key="4">
    <source>
        <dbReference type="Proteomes" id="UP000887222"/>
    </source>
</evidence>
<dbReference type="Gene3D" id="3.30.2140.10">
    <property type="entry name" value="Arylamine N-acetyltransferase"/>
    <property type="match status" value="1"/>
</dbReference>
<proteinExistence type="inferred from homology"/>
<name>A0ABQ4Q056_9BURK</name>
<dbReference type="SUPFAM" id="SSF54001">
    <property type="entry name" value="Cysteine proteinases"/>
    <property type="match status" value="1"/>
</dbReference>
<accession>A0ABQ4Q056</accession>
<evidence type="ECO:0000256" key="1">
    <source>
        <dbReference type="ARBA" id="ARBA00006547"/>
    </source>
</evidence>
<dbReference type="InterPro" id="IPR001447">
    <property type="entry name" value="Arylamine_N-AcTrfase"/>
</dbReference>